<feature type="region of interest" description="Disordered" evidence="1">
    <location>
        <begin position="47"/>
        <end position="67"/>
    </location>
</feature>
<organism evidence="2 3">
    <name type="scientific">Mauremys mutica</name>
    <name type="common">yellowpond turtle</name>
    <dbReference type="NCBI Taxonomy" id="74926"/>
    <lineage>
        <taxon>Eukaryota</taxon>
        <taxon>Metazoa</taxon>
        <taxon>Chordata</taxon>
        <taxon>Craniata</taxon>
        <taxon>Vertebrata</taxon>
        <taxon>Euteleostomi</taxon>
        <taxon>Archelosauria</taxon>
        <taxon>Testudinata</taxon>
        <taxon>Testudines</taxon>
        <taxon>Cryptodira</taxon>
        <taxon>Durocryptodira</taxon>
        <taxon>Testudinoidea</taxon>
        <taxon>Geoemydidae</taxon>
        <taxon>Geoemydinae</taxon>
        <taxon>Mauremys</taxon>
    </lineage>
</organism>
<comment type="caution">
    <text evidence="2">The sequence shown here is derived from an EMBL/GenBank/DDBJ whole genome shotgun (WGS) entry which is preliminary data.</text>
</comment>
<proteinExistence type="predicted"/>
<dbReference type="Proteomes" id="UP000827986">
    <property type="component" value="Unassembled WGS sequence"/>
</dbReference>
<keyword evidence="3" id="KW-1185">Reference proteome</keyword>
<evidence type="ECO:0000313" key="3">
    <source>
        <dbReference type="Proteomes" id="UP000827986"/>
    </source>
</evidence>
<accession>A0A9D3XUH2</accession>
<evidence type="ECO:0000256" key="1">
    <source>
        <dbReference type="SAM" id="MobiDB-lite"/>
    </source>
</evidence>
<protein>
    <submittedName>
        <fullName evidence="2">Uncharacterized protein</fullName>
    </submittedName>
</protein>
<dbReference type="EMBL" id="JAHDVG010000463">
    <property type="protein sequence ID" value="KAH1185440.1"/>
    <property type="molecule type" value="Genomic_DNA"/>
</dbReference>
<sequence>GAGGSGLIPNKEVMDEEVELKEDVEHTAGLSSCTVSQDLFSILEGSSHSQRSGSVQDAGEGKCSFCF</sequence>
<feature type="non-terminal residue" evidence="2">
    <location>
        <position position="1"/>
    </location>
</feature>
<gene>
    <name evidence="2" type="ORF">KIL84_018189</name>
</gene>
<evidence type="ECO:0000313" key="2">
    <source>
        <dbReference type="EMBL" id="KAH1185440.1"/>
    </source>
</evidence>
<reference evidence="2" key="1">
    <citation type="submission" date="2021-09" db="EMBL/GenBank/DDBJ databases">
        <title>The genome of Mauremys mutica provides insights into the evolution of semi-aquatic lifestyle.</title>
        <authorList>
            <person name="Gong S."/>
            <person name="Gao Y."/>
        </authorList>
    </citation>
    <scope>NUCLEOTIDE SEQUENCE</scope>
    <source>
        <strain evidence="2">MM-2020</strain>
        <tissue evidence="2">Muscle</tissue>
    </source>
</reference>
<name>A0A9D3XUH2_9SAUR</name>
<dbReference type="AlphaFoldDB" id="A0A9D3XUH2"/>
<feature type="non-terminal residue" evidence="2">
    <location>
        <position position="67"/>
    </location>
</feature>